<comment type="caution">
    <text evidence="1">The sequence shown here is derived from an EMBL/GenBank/DDBJ whole genome shotgun (WGS) entry which is preliminary data.</text>
</comment>
<name>D3AHI4_9FIRM</name>
<organism evidence="1 2">
    <name type="scientific">Hungatella hathewayi DSM 13479</name>
    <dbReference type="NCBI Taxonomy" id="566550"/>
    <lineage>
        <taxon>Bacteria</taxon>
        <taxon>Bacillati</taxon>
        <taxon>Bacillota</taxon>
        <taxon>Clostridia</taxon>
        <taxon>Lachnospirales</taxon>
        <taxon>Lachnospiraceae</taxon>
        <taxon>Hungatella</taxon>
    </lineage>
</organism>
<evidence type="ECO:0000313" key="1">
    <source>
        <dbReference type="EMBL" id="EFC98714.1"/>
    </source>
</evidence>
<dbReference type="HOGENOM" id="CLU_3136546_0_0_9"/>
<dbReference type="EMBL" id="ACIO01000242">
    <property type="protein sequence ID" value="EFC98714.1"/>
    <property type="molecule type" value="Genomic_DNA"/>
</dbReference>
<reference evidence="1 2" key="1">
    <citation type="submission" date="2010-01" db="EMBL/GenBank/DDBJ databases">
        <authorList>
            <person name="Weinstock G."/>
            <person name="Sodergren E."/>
            <person name="Clifton S."/>
            <person name="Fulton L."/>
            <person name="Fulton B."/>
            <person name="Courtney L."/>
            <person name="Fronick C."/>
            <person name="Harrison M."/>
            <person name="Strong C."/>
            <person name="Farmer C."/>
            <person name="Delahaunty K."/>
            <person name="Markovic C."/>
            <person name="Hall O."/>
            <person name="Minx P."/>
            <person name="Tomlinson C."/>
            <person name="Mitreva M."/>
            <person name="Nelson J."/>
            <person name="Hou S."/>
            <person name="Wollam A."/>
            <person name="Pepin K.H."/>
            <person name="Johnson M."/>
            <person name="Bhonagiri V."/>
            <person name="Nash W.E."/>
            <person name="Warren W."/>
            <person name="Chinwalla A."/>
            <person name="Mardis E.R."/>
            <person name="Wilson R.K."/>
        </authorList>
    </citation>
    <scope>NUCLEOTIDE SEQUENCE [LARGE SCALE GENOMIC DNA]</scope>
    <source>
        <strain evidence="1 2">DSM 13479</strain>
    </source>
</reference>
<proteinExistence type="predicted"/>
<gene>
    <name evidence="1" type="ORF">CLOSTHATH_03072</name>
</gene>
<dbReference type="Proteomes" id="UP000004968">
    <property type="component" value="Unassembled WGS sequence"/>
</dbReference>
<protein>
    <submittedName>
        <fullName evidence="1">Uncharacterized protein</fullName>
    </submittedName>
</protein>
<dbReference type="AlphaFoldDB" id="D3AHI4"/>
<sequence length="49" mass="5839">METLRKNVIKSLICTLRKNVAKWPAIRIILQSKYIYQNVEDIKEDKYNG</sequence>
<evidence type="ECO:0000313" key="2">
    <source>
        <dbReference type="Proteomes" id="UP000004968"/>
    </source>
</evidence>
<accession>D3AHI4</accession>